<feature type="transmembrane region" description="Helical" evidence="9">
    <location>
        <begin position="249"/>
        <end position="270"/>
    </location>
</feature>
<dbReference type="Pfam" id="PF02386">
    <property type="entry name" value="TrkH"/>
    <property type="match status" value="1"/>
</dbReference>
<keyword evidence="5 9" id="KW-0812">Transmembrane</keyword>
<evidence type="ECO:0000256" key="8">
    <source>
        <dbReference type="ARBA" id="ARBA00023136"/>
    </source>
</evidence>
<feature type="transmembrane region" description="Helical" evidence="9">
    <location>
        <begin position="78"/>
        <end position="97"/>
    </location>
</feature>
<accession>A0ABV3RPA4</accession>
<feature type="transmembrane region" description="Helical" evidence="9">
    <location>
        <begin position="290"/>
        <end position="311"/>
    </location>
</feature>
<dbReference type="Proteomes" id="UP001556098">
    <property type="component" value="Unassembled WGS sequence"/>
</dbReference>
<evidence type="ECO:0000256" key="2">
    <source>
        <dbReference type="ARBA" id="ARBA00009137"/>
    </source>
</evidence>
<keyword evidence="6 9" id="KW-1133">Transmembrane helix</keyword>
<feature type="transmembrane region" description="Helical" evidence="9">
    <location>
        <begin position="141"/>
        <end position="160"/>
    </location>
</feature>
<feature type="transmembrane region" description="Helical" evidence="9">
    <location>
        <begin position="421"/>
        <end position="445"/>
    </location>
</feature>
<keyword evidence="4" id="KW-1003">Cell membrane</keyword>
<name>A0ABV3RPA4_9RHOB</name>
<keyword evidence="11" id="KW-1185">Reference proteome</keyword>
<keyword evidence="7" id="KW-0406">Ion transport</keyword>
<evidence type="ECO:0000313" key="10">
    <source>
        <dbReference type="EMBL" id="MEW9920800.1"/>
    </source>
</evidence>
<evidence type="ECO:0000256" key="6">
    <source>
        <dbReference type="ARBA" id="ARBA00022989"/>
    </source>
</evidence>
<feature type="transmembrane region" description="Helical" evidence="9">
    <location>
        <begin position="362"/>
        <end position="389"/>
    </location>
</feature>
<dbReference type="PANTHER" id="PTHR32024">
    <property type="entry name" value="TRK SYSTEM POTASSIUM UPTAKE PROTEIN TRKG-RELATED"/>
    <property type="match status" value="1"/>
</dbReference>
<feature type="transmembrane region" description="Helical" evidence="9">
    <location>
        <begin position="482"/>
        <end position="505"/>
    </location>
</feature>
<gene>
    <name evidence="10" type="ORF">AB2B41_14390</name>
</gene>
<feature type="transmembrane region" description="Helical" evidence="9">
    <location>
        <begin position="46"/>
        <end position="66"/>
    </location>
</feature>
<proteinExistence type="inferred from homology"/>
<keyword evidence="3" id="KW-0813">Transport</keyword>
<feature type="transmembrane region" description="Helical" evidence="9">
    <location>
        <begin position="323"/>
        <end position="342"/>
    </location>
</feature>
<sequence>MSRQSYIRAELVQLPLFLLLFGIGALSMLVPAVHGVIVRDLDAARAFFYAGLLGGVVFLMLAVVLSGGRTEQTALGPLLSLFSAFILLPVFFAIPFVEALPTTRFLNAYVEMVSALTTTGATLFHDPERLSGTLHLWRAQVGWMGGLLMWVAASAILAPLHLGGFEVTAQAEPGRRDSALSSRAATIDPRQRLLRAFTAFFPIYAGLTLLLWLLLLFGGEVTLVALCHAMSVMATSGISPIGGVQESGVGVTGEAVMVLFMLFALSRLTFSKDTVTATQGGLMTDPEFRIGIFVVIAVPILIFARHFLGAFDVAAMEQLSDAGYALWGSIFTVMSFLTTTGFVSEHWAAAQDWSGLGTPGLILLGLSLIGGGVATTAGGVKLLRVFALYQNGTREMERLVHPSSVSGAGAVGRRLQSNGAFIAWIFFMLFAISLAGITLAFTLTGSTFEQAIVLSVASLSTTGPLTEYGADAPIRLIELTAMAKGILCAAMVLGRLETLAIIALLTPDLWRS</sequence>
<feature type="transmembrane region" description="Helical" evidence="9">
    <location>
        <begin position="193"/>
        <end position="215"/>
    </location>
</feature>
<dbReference type="InterPro" id="IPR003445">
    <property type="entry name" value="Cat_transpt"/>
</dbReference>
<feature type="transmembrane region" description="Helical" evidence="9">
    <location>
        <begin position="12"/>
        <end position="34"/>
    </location>
</feature>
<evidence type="ECO:0000256" key="5">
    <source>
        <dbReference type="ARBA" id="ARBA00022692"/>
    </source>
</evidence>
<comment type="caution">
    <text evidence="10">The sequence shown here is derived from an EMBL/GenBank/DDBJ whole genome shotgun (WGS) entry which is preliminary data.</text>
</comment>
<reference evidence="10 11" key="1">
    <citation type="submission" date="2024-07" db="EMBL/GenBank/DDBJ databases">
        <title>Marimonas sp.nov., isolated from tidal-flat sediment.</title>
        <authorList>
            <person name="Jayan J.N."/>
            <person name="Lee S.S."/>
        </authorList>
    </citation>
    <scope>NUCLEOTIDE SEQUENCE [LARGE SCALE GENOMIC DNA]</scope>
    <source>
        <strain evidence="10 11">MJW-29</strain>
    </source>
</reference>
<organism evidence="10 11">
    <name type="scientific">Sulfitobacter sediminis</name>
    <dbReference type="NCBI Taxonomy" id="3234186"/>
    <lineage>
        <taxon>Bacteria</taxon>
        <taxon>Pseudomonadati</taxon>
        <taxon>Pseudomonadota</taxon>
        <taxon>Alphaproteobacteria</taxon>
        <taxon>Rhodobacterales</taxon>
        <taxon>Roseobacteraceae</taxon>
        <taxon>Sulfitobacter</taxon>
    </lineage>
</organism>
<evidence type="ECO:0000256" key="9">
    <source>
        <dbReference type="SAM" id="Phobius"/>
    </source>
</evidence>
<evidence type="ECO:0000256" key="4">
    <source>
        <dbReference type="ARBA" id="ARBA00022475"/>
    </source>
</evidence>
<evidence type="ECO:0000313" key="11">
    <source>
        <dbReference type="Proteomes" id="UP001556098"/>
    </source>
</evidence>
<dbReference type="RefSeq" id="WP_367878499.1">
    <property type="nucleotide sequence ID" value="NZ_JBFNXX010000010.1"/>
</dbReference>
<comment type="similarity">
    <text evidence="2">Belongs to the TrkH potassium transport family.</text>
</comment>
<evidence type="ECO:0000256" key="3">
    <source>
        <dbReference type="ARBA" id="ARBA00022448"/>
    </source>
</evidence>
<protein>
    <submittedName>
        <fullName evidence="10">TrkH family potassium uptake protein</fullName>
    </submittedName>
</protein>
<comment type="subcellular location">
    <subcellularLocation>
        <location evidence="1">Cell membrane</location>
        <topology evidence="1">Multi-pass membrane protein</topology>
    </subcellularLocation>
</comment>
<evidence type="ECO:0000256" key="1">
    <source>
        <dbReference type="ARBA" id="ARBA00004651"/>
    </source>
</evidence>
<dbReference type="EMBL" id="JBFNXX010000010">
    <property type="protein sequence ID" value="MEW9920800.1"/>
    <property type="molecule type" value="Genomic_DNA"/>
</dbReference>
<dbReference type="PANTHER" id="PTHR32024:SF2">
    <property type="entry name" value="TRK SYSTEM POTASSIUM UPTAKE PROTEIN TRKG-RELATED"/>
    <property type="match status" value="1"/>
</dbReference>
<evidence type="ECO:0000256" key="7">
    <source>
        <dbReference type="ARBA" id="ARBA00023065"/>
    </source>
</evidence>
<keyword evidence="8 9" id="KW-0472">Membrane</keyword>